<evidence type="ECO:0000313" key="15">
    <source>
        <dbReference type="Proteomes" id="UP000230002"/>
    </source>
</evidence>
<feature type="region of interest" description="Disordered" evidence="11">
    <location>
        <begin position="1"/>
        <end position="128"/>
    </location>
</feature>
<dbReference type="GO" id="GO:0140658">
    <property type="term" value="F:ATP-dependent chromatin remodeler activity"/>
    <property type="evidence" value="ECO:0007669"/>
    <property type="project" value="UniProtKB-ARBA"/>
</dbReference>
<feature type="region of interest" description="Disordered" evidence="11">
    <location>
        <begin position="717"/>
        <end position="743"/>
    </location>
</feature>
<gene>
    <name evidence="14" type="ORF">GSI_01756</name>
</gene>
<evidence type="ECO:0000256" key="10">
    <source>
        <dbReference type="ARBA" id="ARBA00023242"/>
    </source>
</evidence>
<feature type="region of interest" description="Disordered" evidence="11">
    <location>
        <begin position="1028"/>
        <end position="1048"/>
    </location>
</feature>
<dbReference type="STRING" id="1077348.A0A2G8SQQ0"/>
<comment type="similarity">
    <text evidence="2">Belongs to the SNF2/RAD54 helicase family.</text>
</comment>
<evidence type="ECO:0000256" key="8">
    <source>
        <dbReference type="ARBA" id="ARBA00022853"/>
    </source>
</evidence>
<dbReference type="EC" id="3.6.4.12" evidence="3"/>
<dbReference type="Gene3D" id="3.40.50.300">
    <property type="entry name" value="P-loop containing nucleotide triphosphate hydrolases"/>
    <property type="match status" value="2"/>
</dbReference>
<evidence type="ECO:0000256" key="2">
    <source>
        <dbReference type="ARBA" id="ARBA00007025"/>
    </source>
</evidence>
<sequence>MPSGFRMPNGVSSALSTRPSSATSRKISEIEDVDEGDRPAKRLNTGPTNSRDPIDFLTPPSPEVRTAAPRPSGPNTSLSSISLSSDDSFPDAKDLVNAASQPRIIRAPRVPEEKPPSTSSVKASEDETRFTHFRLTHIEHDTAFARAAWTEAGGDEPKAIALLNDPSWKPAPKTPPPNDHEPTPETGKVKEVVEANRAQRLAVKEKGRKSMIYKNRLNDGKPTSDAGPSTPPRPKAPPPMVTDSPTSPEIGRPRKRLRRKVVESDSEPEFVDSDEEDAGQDRKMSSDEQRALEYYNETSAEGLQELTGCTPAQATKIIELRPFTSVEDLNTKLGQGKKKAGPAGISPRMFEDSAAIFEGYGRVDSILEDCEGIGADLRKEIASWTHSKSAKGKQRELAENSRDSSASAEDGAIMLTHVTHPSHKPKYYMSAQPSSLQPGVILKEYQMIGVNWLSLLYQKRLSCILADEMGLGKTVQVISFFAHLKERGRYGPHLIVVPSSTLENWCREFQKFAGDTIHVETYYADKNDRPRLRDVLSNTVASKKKQDGWNVLITTYNLAQGDDHDRKFFRKIEWDTCVYDEGHVLKNFQSQRYQALLRYKSRWRLLLTGTPLQNNLQELVSLMNFILPDHFADDLDSLRAVFKTKGDSKVTLLAQQRVSRAKKMMTPFVLRRRKDQVLQDLPKKTERIEWCNMTALQKSIYNEALQRSRKTIFDLETNGAETPDPLATNGRGKSTKKKTRATARTKDKMYLENSSNVLMDLRKASSHPMLFRRRFADDTLSSMARLLLKEPDFKKRGALFELVKEDMEVMTDSELQAFCATYKVCRNFRDARIIADDGLKCLRKFLLNDDCYLEAGKIKVLMNLLEQYKREGRRILIFSQFTQILDILERVLDLKQIKYLVLTGSTPVDVRQSLVDEFNEDESIPVFLLSTKAGGMGINLTAASVVIMFDQDFNPHNDKQAQDRAYRIGQKRDVDVVKLITKGSIEEDMLSLGQMKLALDEAVAGEEAEERVEREMKVSLMNAVRKKLAADDPEAKDNESAAETVKND</sequence>
<dbReference type="InterPro" id="IPR027417">
    <property type="entry name" value="P-loop_NTPase"/>
</dbReference>
<keyword evidence="6" id="KW-0347">Helicase</keyword>
<evidence type="ECO:0000256" key="5">
    <source>
        <dbReference type="ARBA" id="ARBA00022801"/>
    </source>
</evidence>
<dbReference type="EMBL" id="AYKW01000002">
    <property type="protein sequence ID" value="PIL36096.1"/>
    <property type="molecule type" value="Genomic_DNA"/>
</dbReference>
<dbReference type="GO" id="GO:0005694">
    <property type="term" value="C:chromosome"/>
    <property type="evidence" value="ECO:0007669"/>
    <property type="project" value="UniProtKB-ARBA"/>
</dbReference>
<evidence type="ECO:0000256" key="6">
    <source>
        <dbReference type="ARBA" id="ARBA00022806"/>
    </source>
</evidence>
<dbReference type="Pfam" id="PF00176">
    <property type="entry name" value="SNF2-rel_dom"/>
    <property type="match status" value="1"/>
</dbReference>
<keyword evidence="10" id="KW-0539">Nucleus</keyword>
<dbReference type="PROSITE" id="PS51194">
    <property type="entry name" value="HELICASE_CTER"/>
    <property type="match status" value="1"/>
</dbReference>
<organism evidence="14 15">
    <name type="scientific">Ganoderma sinense ZZ0214-1</name>
    <dbReference type="NCBI Taxonomy" id="1077348"/>
    <lineage>
        <taxon>Eukaryota</taxon>
        <taxon>Fungi</taxon>
        <taxon>Dikarya</taxon>
        <taxon>Basidiomycota</taxon>
        <taxon>Agaricomycotina</taxon>
        <taxon>Agaricomycetes</taxon>
        <taxon>Polyporales</taxon>
        <taxon>Polyporaceae</taxon>
        <taxon>Ganoderma</taxon>
    </lineage>
</organism>
<dbReference type="GO" id="GO:0003678">
    <property type="term" value="F:DNA helicase activity"/>
    <property type="evidence" value="ECO:0007669"/>
    <property type="project" value="UniProtKB-EC"/>
</dbReference>
<dbReference type="InterPro" id="IPR014001">
    <property type="entry name" value="Helicase_ATP-bd"/>
</dbReference>
<evidence type="ECO:0000259" key="13">
    <source>
        <dbReference type="PROSITE" id="PS51194"/>
    </source>
</evidence>
<feature type="domain" description="Helicase C-terminal" evidence="13">
    <location>
        <begin position="860"/>
        <end position="1016"/>
    </location>
</feature>
<dbReference type="OrthoDB" id="5857104at2759"/>
<evidence type="ECO:0000256" key="1">
    <source>
        <dbReference type="ARBA" id="ARBA00004123"/>
    </source>
</evidence>
<feature type="compositionally biased region" description="Acidic residues" evidence="11">
    <location>
        <begin position="264"/>
        <end position="278"/>
    </location>
</feature>
<dbReference type="Pfam" id="PF00271">
    <property type="entry name" value="Helicase_C"/>
    <property type="match status" value="1"/>
</dbReference>
<proteinExistence type="inferred from homology"/>
<dbReference type="Gene3D" id="3.40.50.10810">
    <property type="entry name" value="Tandem AAA-ATPase domain"/>
    <property type="match status" value="1"/>
</dbReference>
<evidence type="ECO:0000256" key="4">
    <source>
        <dbReference type="ARBA" id="ARBA00022741"/>
    </source>
</evidence>
<keyword evidence="9" id="KW-0238">DNA-binding</keyword>
<evidence type="ECO:0000256" key="3">
    <source>
        <dbReference type="ARBA" id="ARBA00012551"/>
    </source>
</evidence>
<evidence type="ECO:0000256" key="9">
    <source>
        <dbReference type="ARBA" id="ARBA00023125"/>
    </source>
</evidence>
<feature type="region of interest" description="Disordered" evidence="11">
    <location>
        <begin position="155"/>
        <end position="291"/>
    </location>
</feature>
<dbReference type="SMART" id="SM00487">
    <property type="entry name" value="DEXDc"/>
    <property type="match status" value="1"/>
</dbReference>
<feature type="compositionally biased region" description="Basic and acidic residues" evidence="11">
    <location>
        <begin position="279"/>
        <end position="291"/>
    </location>
</feature>
<dbReference type="PANTHER" id="PTHR10799">
    <property type="entry name" value="SNF2/RAD54 HELICASE FAMILY"/>
    <property type="match status" value="1"/>
</dbReference>
<dbReference type="SUPFAM" id="SSF52540">
    <property type="entry name" value="P-loop containing nucleoside triphosphate hydrolases"/>
    <property type="match status" value="2"/>
</dbReference>
<keyword evidence="8" id="KW-0156">Chromatin regulator</keyword>
<evidence type="ECO:0000256" key="7">
    <source>
        <dbReference type="ARBA" id="ARBA00022840"/>
    </source>
</evidence>
<accession>A0A2G8SQQ0</accession>
<dbReference type="AlphaFoldDB" id="A0A2G8SQQ0"/>
<feature type="region of interest" description="Disordered" evidence="11">
    <location>
        <begin position="388"/>
        <end position="409"/>
    </location>
</feature>
<dbReference type="GO" id="GO:0005524">
    <property type="term" value="F:ATP binding"/>
    <property type="evidence" value="ECO:0007669"/>
    <property type="project" value="UniProtKB-KW"/>
</dbReference>
<feature type="compositionally biased region" description="Basic and acidic residues" evidence="11">
    <location>
        <begin position="178"/>
        <end position="194"/>
    </location>
</feature>
<comment type="subcellular location">
    <subcellularLocation>
        <location evidence="1">Nucleus</location>
    </subcellularLocation>
</comment>
<dbReference type="GO" id="GO:0005634">
    <property type="term" value="C:nucleus"/>
    <property type="evidence" value="ECO:0007669"/>
    <property type="project" value="UniProtKB-SubCell"/>
</dbReference>
<keyword evidence="15" id="KW-1185">Reference proteome</keyword>
<feature type="compositionally biased region" description="Polar residues" evidence="11">
    <location>
        <begin position="10"/>
        <end position="25"/>
    </location>
</feature>
<dbReference type="CDD" id="cd18793">
    <property type="entry name" value="SF2_C_SNF"/>
    <property type="match status" value="1"/>
</dbReference>
<keyword evidence="4" id="KW-0547">Nucleotide-binding</keyword>
<dbReference type="Proteomes" id="UP000230002">
    <property type="component" value="Unassembled WGS sequence"/>
</dbReference>
<dbReference type="InterPro" id="IPR049730">
    <property type="entry name" value="SNF2/RAD54-like_C"/>
</dbReference>
<evidence type="ECO:0000259" key="12">
    <source>
        <dbReference type="PROSITE" id="PS51192"/>
    </source>
</evidence>
<evidence type="ECO:0000256" key="11">
    <source>
        <dbReference type="SAM" id="MobiDB-lite"/>
    </source>
</evidence>
<keyword evidence="5" id="KW-0378">Hydrolase</keyword>
<dbReference type="InterPro" id="IPR001650">
    <property type="entry name" value="Helicase_C-like"/>
</dbReference>
<dbReference type="GO" id="GO:0003677">
    <property type="term" value="F:DNA binding"/>
    <property type="evidence" value="ECO:0007669"/>
    <property type="project" value="UniProtKB-KW"/>
</dbReference>
<reference evidence="14 15" key="1">
    <citation type="journal article" date="2015" name="Sci. Rep.">
        <title>Chromosome-level genome map provides insights into diverse defense mechanisms in the medicinal fungus Ganoderma sinense.</title>
        <authorList>
            <person name="Zhu Y."/>
            <person name="Xu J."/>
            <person name="Sun C."/>
            <person name="Zhou S."/>
            <person name="Xu H."/>
            <person name="Nelson D.R."/>
            <person name="Qian J."/>
            <person name="Song J."/>
            <person name="Luo H."/>
            <person name="Xiang L."/>
            <person name="Li Y."/>
            <person name="Xu Z."/>
            <person name="Ji A."/>
            <person name="Wang L."/>
            <person name="Lu S."/>
            <person name="Hayward A."/>
            <person name="Sun W."/>
            <person name="Li X."/>
            <person name="Schwartz D.C."/>
            <person name="Wang Y."/>
            <person name="Chen S."/>
        </authorList>
    </citation>
    <scope>NUCLEOTIDE SEQUENCE [LARGE SCALE GENOMIC DNA]</scope>
    <source>
        <strain evidence="14 15">ZZ0214-1</strain>
    </source>
</reference>
<dbReference type="GO" id="GO:0016787">
    <property type="term" value="F:hydrolase activity"/>
    <property type="evidence" value="ECO:0007669"/>
    <property type="project" value="UniProtKB-KW"/>
</dbReference>
<dbReference type="InterPro" id="IPR000330">
    <property type="entry name" value="SNF2_N"/>
</dbReference>
<dbReference type="SMART" id="SM00490">
    <property type="entry name" value="HELICc"/>
    <property type="match status" value="1"/>
</dbReference>
<feature type="compositionally biased region" description="Basic and acidic residues" evidence="11">
    <location>
        <begin position="393"/>
        <end position="402"/>
    </location>
</feature>
<dbReference type="InterPro" id="IPR038718">
    <property type="entry name" value="SNF2-like_sf"/>
</dbReference>
<dbReference type="PROSITE" id="PS51192">
    <property type="entry name" value="HELICASE_ATP_BIND_1"/>
    <property type="match status" value="1"/>
</dbReference>
<dbReference type="Gene3D" id="1.10.150.320">
    <property type="entry name" value="Photosystem II 12 kDa extrinsic protein"/>
    <property type="match status" value="1"/>
</dbReference>
<feature type="compositionally biased region" description="Basic residues" evidence="11">
    <location>
        <begin position="733"/>
        <end position="743"/>
    </location>
</feature>
<evidence type="ECO:0000313" key="14">
    <source>
        <dbReference type="EMBL" id="PIL36096.1"/>
    </source>
</evidence>
<feature type="domain" description="Helicase ATP-binding" evidence="12">
    <location>
        <begin position="454"/>
        <end position="629"/>
    </location>
</feature>
<keyword evidence="7" id="KW-0067">ATP-binding</keyword>
<dbReference type="SUPFAM" id="SSF81585">
    <property type="entry name" value="PsbU/PolX domain-like"/>
    <property type="match status" value="1"/>
</dbReference>
<feature type="compositionally biased region" description="Pro residues" evidence="11">
    <location>
        <begin position="229"/>
        <end position="240"/>
    </location>
</feature>
<comment type="caution">
    <text evidence="14">The sequence shown here is derived from an EMBL/GenBank/DDBJ whole genome shotgun (WGS) entry which is preliminary data.</text>
</comment>
<name>A0A2G8SQQ0_9APHY</name>
<protein>
    <recommendedName>
        <fullName evidence="3">DNA helicase</fullName>
        <ecNumber evidence="3">3.6.4.12</ecNumber>
    </recommendedName>
</protein>
<feature type="compositionally biased region" description="Low complexity" evidence="11">
    <location>
        <begin position="77"/>
        <end position="87"/>
    </location>
</feature>
<dbReference type="FunFam" id="3.40.50.10810:FF:000014">
    <property type="entry name" value="SWI/SNF-related matrix-associated actin-dependent regulator of chromatin subfamily A containing DEAD/H box 1"/>
    <property type="match status" value="1"/>
</dbReference>